<feature type="compositionally biased region" description="Basic and acidic residues" evidence="1">
    <location>
        <begin position="19"/>
        <end position="37"/>
    </location>
</feature>
<dbReference type="Proteomes" id="UP000005824">
    <property type="component" value="Unassembled WGS sequence"/>
</dbReference>
<dbReference type="InParanoid" id="B4DAU5"/>
<dbReference type="AlphaFoldDB" id="B4DAU5"/>
<accession>B4DAU5</accession>
<evidence type="ECO:0000256" key="1">
    <source>
        <dbReference type="SAM" id="MobiDB-lite"/>
    </source>
</evidence>
<organism evidence="2 3">
    <name type="scientific">Chthoniobacter flavus Ellin428</name>
    <dbReference type="NCBI Taxonomy" id="497964"/>
    <lineage>
        <taxon>Bacteria</taxon>
        <taxon>Pseudomonadati</taxon>
        <taxon>Verrucomicrobiota</taxon>
        <taxon>Spartobacteria</taxon>
        <taxon>Chthoniobacterales</taxon>
        <taxon>Chthoniobacteraceae</taxon>
        <taxon>Chthoniobacter</taxon>
    </lineage>
</organism>
<sequence>MGAARVGSVSDWEVAAPRDAARRDGGPEMRVKRPLEG</sequence>
<evidence type="ECO:0000313" key="3">
    <source>
        <dbReference type="Proteomes" id="UP000005824"/>
    </source>
</evidence>
<proteinExistence type="predicted"/>
<comment type="caution">
    <text evidence="2">The sequence shown here is derived from an EMBL/GenBank/DDBJ whole genome shotgun (WGS) entry which is preliminary data.</text>
</comment>
<name>B4DAU5_9BACT</name>
<keyword evidence="3" id="KW-1185">Reference proteome</keyword>
<dbReference type="EMBL" id="ABVL01000033">
    <property type="protein sequence ID" value="EDY16417.1"/>
    <property type="molecule type" value="Genomic_DNA"/>
</dbReference>
<reference evidence="2 3" key="1">
    <citation type="journal article" date="2011" name="J. Bacteriol.">
        <title>Genome sequence of Chthoniobacter flavus Ellin428, an aerobic heterotrophic soil bacterium.</title>
        <authorList>
            <person name="Kant R."/>
            <person name="van Passel M.W."/>
            <person name="Palva A."/>
            <person name="Lucas S."/>
            <person name="Lapidus A."/>
            <person name="Glavina Del Rio T."/>
            <person name="Dalin E."/>
            <person name="Tice H."/>
            <person name="Bruce D."/>
            <person name="Goodwin L."/>
            <person name="Pitluck S."/>
            <person name="Larimer F.W."/>
            <person name="Land M.L."/>
            <person name="Hauser L."/>
            <person name="Sangwan P."/>
            <person name="de Vos W.M."/>
            <person name="Janssen P.H."/>
            <person name="Smidt H."/>
        </authorList>
    </citation>
    <scope>NUCLEOTIDE SEQUENCE [LARGE SCALE GENOMIC DNA]</scope>
    <source>
        <strain evidence="2 3">Ellin428</strain>
    </source>
</reference>
<protein>
    <submittedName>
        <fullName evidence="2">Uncharacterized protein</fullName>
    </submittedName>
</protein>
<gene>
    <name evidence="2" type="ORF">CfE428DRAFT_6036</name>
</gene>
<evidence type="ECO:0000313" key="2">
    <source>
        <dbReference type="EMBL" id="EDY16417.1"/>
    </source>
</evidence>
<feature type="region of interest" description="Disordered" evidence="1">
    <location>
        <begin position="1"/>
        <end position="37"/>
    </location>
</feature>